<accession>A0A7X1NJN3</accession>
<reference evidence="1 2" key="1">
    <citation type="submission" date="2019-10" db="EMBL/GenBank/DDBJ databases">
        <title>Paraburkholderia sp. isolated from nodules of Mimosa pudica from Brazilian Atlantic Forest soils.</title>
        <authorList>
            <person name="Paulitsch F."/>
            <person name="Hungria M."/>
            <person name="Dall'Agnol R."/>
        </authorList>
    </citation>
    <scope>NUCLEOTIDE SEQUENCE [LARGE SCALE GENOMIC DNA]</scope>
    <source>
        <strain evidence="1 2">CNPSo 3157</strain>
    </source>
</reference>
<dbReference type="EMBL" id="WHNP01000076">
    <property type="protein sequence ID" value="MPW22733.1"/>
    <property type="molecule type" value="Genomic_DNA"/>
</dbReference>
<keyword evidence="2" id="KW-1185">Reference proteome</keyword>
<sequence>MPRRSIRCPQSRAPNLFSLLAPVVVCVKGIRSRDGYRPSPPWLTCLPERPAPTEGPSRLGENPGPARARPLAMAGFVSTWAALDSLCTADAGTIGCIVTAWPFPFRASWQLSIDRLIGRITMSYTAPVKDMLFVLSELSGIADIAKL</sequence>
<gene>
    <name evidence="1" type="ORF">GCT13_39510</name>
</gene>
<evidence type="ECO:0000313" key="2">
    <source>
        <dbReference type="Proteomes" id="UP000484381"/>
    </source>
</evidence>
<proteinExistence type="predicted"/>
<protein>
    <submittedName>
        <fullName evidence="1">Uncharacterized protein</fullName>
    </submittedName>
</protein>
<comment type="caution">
    <text evidence="1">The sequence shown here is derived from an EMBL/GenBank/DDBJ whole genome shotgun (WGS) entry which is preliminary data.</text>
</comment>
<evidence type="ECO:0000313" key="1">
    <source>
        <dbReference type="EMBL" id="MPW22733.1"/>
    </source>
</evidence>
<feature type="non-terminal residue" evidence="1">
    <location>
        <position position="147"/>
    </location>
</feature>
<dbReference type="AlphaFoldDB" id="A0A7X1NJN3"/>
<name>A0A7X1NJN3_9BURK</name>
<organism evidence="1 2">
    <name type="scientific">Paraburkholderia franconis</name>
    <dbReference type="NCBI Taxonomy" id="2654983"/>
    <lineage>
        <taxon>Bacteria</taxon>
        <taxon>Pseudomonadati</taxon>
        <taxon>Pseudomonadota</taxon>
        <taxon>Betaproteobacteria</taxon>
        <taxon>Burkholderiales</taxon>
        <taxon>Burkholderiaceae</taxon>
        <taxon>Paraburkholderia</taxon>
    </lineage>
</organism>
<dbReference type="Proteomes" id="UP000484381">
    <property type="component" value="Unassembled WGS sequence"/>
</dbReference>